<dbReference type="Proteomes" id="UP001320831">
    <property type="component" value="Unassembled WGS sequence"/>
</dbReference>
<evidence type="ECO:0000313" key="2">
    <source>
        <dbReference type="EMBL" id="MCT7376375.1"/>
    </source>
</evidence>
<name>A0ABT2LP84_9HYPH</name>
<feature type="region of interest" description="Disordered" evidence="1">
    <location>
        <begin position="1"/>
        <end position="26"/>
    </location>
</feature>
<dbReference type="InterPro" id="IPR056238">
    <property type="entry name" value="YunG-like"/>
</dbReference>
<proteinExistence type="predicted"/>
<evidence type="ECO:0008006" key="4">
    <source>
        <dbReference type="Google" id="ProtNLM"/>
    </source>
</evidence>
<dbReference type="EMBL" id="JAOCZP010000004">
    <property type="protein sequence ID" value="MCT7376375.1"/>
    <property type="molecule type" value="Genomic_DNA"/>
</dbReference>
<keyword evidence="3" id="KW-1185">Reference proteome</keyword>
<evidence type="ECO:0000256" key="1">
    <source>
        <dbReference type="SAM" id="MobiDB-lite"/>
    </source>
</evidence>
<dbReference type="Pfam" id="PF24585">
    <property type="entry name" value="YunG"/>
    <property type="match status" value="1"/>
</dbReference>
<comment type="caution">
    <text evidence="2">The sequence shown here is derived from an EMBL/GenBank/DDBJ whole genome shotgun (WGS) entry which is preliminary data.</text>
</comment>
<evidence type="ECO:0000313" key="3">
    <source>
        <dbReference type="Proteomes" id="UP001320831"/>
    </source>
</evidence>
<reference evidence="2 3" key="1">
    <citation type="submission" date="2022-09" db="EMBL/GenBank/DDBJ databases">
        <title>Chelativorans salina sp. nov., a novel slightly halophilic bacterium isolated from a saline lake sediment enrichment.</title>
        <authorList>
            <person name="Gao L."/>
            <person name="Fang B.-Z."/>
            <person name="Li W.-J."/>
        </authorList>
    </citation>
    <scope>NUCLEOTIDE SEQUENCE [LARGE SCALE GENOMIC DNA]</scope>
    <source>
        <strain evidence="2 3">EGI FJ00035</strain>
    </source>
</reference>
<sequence length="109" mass="11949">MQAFEEHLRSAWSAESSGKWSAENPASGQCSVTALVVQDLFGGEILKTETPAGSHFYNRIGGRRWDFTLSQFGRPILFDDTPSSRQEALADTTPAQYEALKARLGTSIP</sequence>
<organism evidence="2 3">
    <name type="scientific">Chelativorans salis</name>
    <dbReference type="NCBI Taxonomy" id="2978478"/>
    <lineage>
        <taxon>Bacteria</taxon>
        <taxon>Pseudomonadati</taxon>
        <taxon>Pseudomonadota</taxon>
        <taxon>Alphaproteobacteria</taxon>
        <taxon>Hyphomicrobiales</taxon>
        <taxon>Phyllobacteriaceae</taxon>
        <taxon>Chelativorans</taxon>
    </lineage>
</organism>
<feature type="compositionally biased region" description="Polar residues" evidence="1">
    <location>
        <begin position="13"/>
        <end position="26"/>
    </location>
</feature>
<accession>A0ABT2LP84</accession>
<protein>
    <recommendedName>
        <fullName evidence="4">YunG</fullName>
    </recommendedName>
</protein>
<gene>
    <name evidence="2" type="ORF">N5A92_15175</name>
</gene>